<dbReference type="OrthoDB" id="5242186at2"/>
<feature type="domain" description="ABC3 transporter permease C-terminal" evidence="8">
    <location>
        <begin position="264"/>
        <end position="372"/>
    </location>
</feature>
<dbReference type="InterPro" id="IPR051125">
    <property type="entry name" value="ABC-4/HrtB_transporter"/>
</dbReference>
<proteinExistence type="predicted"/>
<evidence type="ECO:0000259" key="8">
    <source>
        <dbReference type="Pfam" id="PF02687"/>
    </source>
</evidence>
<gene>
    <name evidence="9" type="ORF">BKA03_001870</name>
</gene>
<keyword evidence="10" id="KW-1185">Reference proteome</keyword>
<evidence type="ECO:0000256" key="1">
    <source>
        <dbReference type="ARBA" id="ARBA00004651"/>
    </source>
</evidence>
<sequence>MFLALRSLGFQRGRFVLIGLVISLLALLTVMLSGLSTGLVNDGVSGLKRLPATAFAFAAGTKTDNAFMRSVVDDSQRATWAAQPGISDAELFGVSIVNTHTAGGAALDVTLFGVGPASFLAPEIGSGAKLGPTDGIVLSATARDRGVALGDVITLDRVGTQLRVIGFTTGQDTFGHVDVGYVPLATWQYLSTGRSAAGAPTTADVANAAHDTASAIALRARPGAGWDATRGDAAAGTTTRSLTDSFGASPGYTAETTTITLIQAFLYVIVALVIGAFFTVWTVQRSHELAVLRAVGASSGFLLRDSLIQAAALLLTFTGVGVGAGLFLAAIMPSAVPFAIEASPVAAASAVMVTLGLAGAALAVIRIVRIDPLTALGGQR</sequence>
<dbReference type="InterPro" id="IPR003838">
    <property type="entry name" value="ABC3_permease_C"/>
</dbReference>
<dbReference type="PANTHER" id="PTHR43738">
    <property type="entry name" value="ABC TRANSPORTER, MEMBRANE PROTEIN"/>
    <property type="match status" value="1"/>
</dbReference>
<keyword evidence="6 7" id="KW-0472">Membrane</keyword>
<dbReference type="RefSeq" id="WP_062076134.1">
    <property type="nucleotide sequence ID" value="NZ_BBRC01000017.1"/>
</dbReference>
<evidence type="ECO:0000256" key="6">
    <source>
        <dbReference type="ARBA" id="ARBA00023136"/>
    </source>
</evidence>
<accession>A0A7Y9ZAS0</accession>
<feature type="transmembrane region" description="Helical" evidence="7">
    <location>
        <begin position="344"/>
        <end position="365"/>
    </location>
</feature>
<evidence type="ECO:0000313" key="10">
    <source>
        <dbReference type="Proteomes" id="UP000547973"/>
    </source>
</evidence>
<dbReference type="AlphaFoldDB" id="A0A7Y9ZAS0"/>
<evidence type="ECO:0000256" key="2">
    <source>
        <dbReference type="ARBA" id="ARBA00022448"/>
    </source>
</evidence>
<comment type="subcellular location">
    <subcellularLocation>
        <location evidence="1">Cell membrane</location>
        <topology evidence="1">Multi-pass membrane protein</topology>
    </subcellularLocation>
</comment>
<reference evidence="9 10" key="1">
    <citation type="submission" date="2020-07" db="EMBL/GenBank/DDBJ databases">
        <title>Sequencing the genomes of 1000 actinobacteria strains.</title>
        <authorList>
            <person name="Klenk H.-P."/>
        </authorList>
    </citation>
    <scope>NUCLEOTIDE SEQUENCE [LARGE SCALE GENOMIC DNA]</scope>
    <source>
        <strain evidence="9 10">DSM 19970</strain>
    </source>
</reference>
<keyword evidence="4 7" id="KW-0812">Transmembrane</keyword>
<name>A0A7Y9ZAS0_9MICO</name>
<dbReference type="Proteomes" id="UP000547973">
    <property type="component" value="Unassembled WGS sequence"/>
</dbReference>
<organism evidence="9 10">
    <name type="scientific">Demequina lutea</name>
    <dbReference type="NCBI Taxonomy" id="431489"/>
    <lineage>
        <taxon>Bacteria</taxon>
        <taxon>Bacillati</taxon>
        <taxon>Actinomycetota</taxon>
        <taxon>Actinomycetes</taxon>
        <taxon>Micrococcales</taxon>
        <taxon>Demequinaceae</taxon>
        <taxon>Demequina</taxon>
    </lineage>
</organism>
<dbReference type="Pfam" id="PF02687">
    <property type="entry name" value="FtsX"/>
    <property type="match status" value="1"/>
</dbReference>
<protein>
    <submittedName>
        <fullName evidence="9">Putative ABC transport system permease protein</fullName>
    </submittedName>
</protein>
<keyword evidence="5 7" id="KW-1133">Transmembrane helix</keyword>
<evidence type="ECO:0000256" key="4">
    <source>
        <dbReference type="ARBA" id="ARBA00022692"/>
    </source>
</evidence>
<dbReference type="EMBL" id="JACBZO010000001">
    <property type="protein sequence ID" value="NYI41751.1"/>
    <property type="molecule type" value="Genomic_DNA"/>
</dbReference>
<keyword evidence="2" id="KW-0813">Transport</keyword>
<evidence type="ECO:0000256" key="5">
    <source>
        <dbReference type="ARBA" id="ARBA00022989"/>
    </source>
</evidence>
<comment type="caution">
    <text evidence="9">The sequence shown here is derived from an EMBL/GenBank/DDBJ whole genome shotgun (WGS) entry which is preliminary data.</text>
</comment>
<feature type="transmembrane region" description="Helical" evidence="7">
    <location>
        <begin position="264"/>
        <end position="283"/>
    </location>
</feature>
<evidence type="ECO:0000256" key="3">
    <source>
        <dbReference type="ARBA" id="ARBA00022475"/>
    </source>
</evidence>
<evidence type="ECO:0000313" key="9">
    <source>
        <dbReference type="EMBL" id="NYI41751.1"/>
    </source>
</evidence>
<evidence type="ECO:0000256" key="7">
    <source>
        <dbReference type="SAM" id="Phobius"/>
    </source>
</evidence>
<keyword evidence="3" id="KW-1003">Cell membrane</keyword>
<dbReference type="PANTHER" id="PTHR43738:SF1">
    <property type="entry name" value="HEMIN TRANSPORT SYSTEM PERMEASE PROTEIN HRTB-RELATED"/>
    <property type="match status" value="1"/>
</dbReference>
<feature type="transmembrane region" description="Helical" evidence="7">
    <location>
        <begin position="311"/>
        <end position="332"/>
    </location>
</feature>
<dbReference type="GO" id="GO:0005886">
    <property type="term" value="C:plasma membrane"/>
    <property type="evidence" value="ECO:0007669"/>
    <property type="project" value="UniProtKB-SubCell"/>
</dbReference>